<dbReference type="Pfam" id="PF13446">
    <property type="entry name" value="RPT"/>
    <property type="match status" value="2"/>
</dbReference>
<feature type="region of interest" description="Disordered" evidence="8">
    <location>
        <begin position="951"/>
        <end position="1013"/>
    </location>
</feature>
<feature type="compositionally biased region" description="Pro residues" evidence="8">
    <location>
        <begin position="17"/>
        <end position="32"/>
    </location>
</feature>
<dbReference type="InterPro" id="IPR044635">
    <property type="entry name" value="UBP14-like"/>
</dbReference>
<protein>
    <recommendedName>
        <fullName evidence="2">ubiquitinyl hydrolase 1</fullName>
        <ecNumber evidence="2">3.4.19.12</ecNumber>
    </recommendedName>
</protein>
<accession>A0ABR3A7B7</accession>
<dbReference type="InterPro" id="IPR001394">
    <property type="entry name" value="Peptidase_C19_UCH"/>
</dbReference>
<comment type="caution">
    <text evidence="10">The sequence shown here is derived from an EMBL/GenBank/DDBJ whole genome shotgun (WGS) entry which is preliminary data.</text>
</comment>
<dbReference type="EMBL" id="JBBXMP010000018">
    <property type="protein sequence ID" value="KAL0068442.1"/>
    <property type="molecule type" value="Genomic_DNA"/>
</dbReference>
<name>A0ABR3A7B7_9AGAR</name>
<feature type="compositionally biased region" description="Basic and acidic residues" evidence="8">
    <location>
        <begin position="1062"/>
        <end position="1077"/>
    </location>
</feature>
<keyword evidence="5 10" id="KW-0378">Hydrolase</keyword>
<gene>
    <name evidence="10" type="primary">UBP2</name>
    <name evidence="10" type="ORF">AAF712_004520</name>
</gene>
<comment type="catalytic activity">
    <reaction evidence="1">
        <text>Thiol-dependent hydrolysis of ester, thioester, amide, peptide and isopeptide bonds formed by the C-terminal Gly of ubiquitin (a 76-residue protein attached to proteins as an intracellular targeting signal).</text>
        <dbReference type="EC" id="3.4.19.12"/>
    </reaction>
</comment>
<feature type="compositionally biased region" description="Low complexity" evidence="8">
    <location>
        <begin position="255"/>
        <end position="270"/>
    </location>
</feature>
<dbReference type="InterPro" id="IPR038765">
    <property type="entry name" value="Papain-like_cys_pep_sf"/>
</dbReference>
<keyword evidence="11" id="KW-1185">Reference proteome</keyword>
<organism evidence="10 11">
    <name type="scientific">Marasmius tenuissimus</name>
    <dbReference type="NCBI Taxonomy" id="585030"/>
    <lineage>
        <taxon>Eukaryota</taxon>
        <taxon>Fungi</taxon>
        <taxon>Dikarya</taxon>
        <taxon>Basidiomycota</taxon>
        <taxon>Agaricomycotina</taxon>
        <taxon>Agaricomycetes</taxon>
        <taxon>Agaricomycetidae</taxon>
        <taxon>Agaricales</taxon>
        <taxon>Marasmiineae</taxon>
        <taxon>Marasmiaceae</taxon>
        <taxon>Marasmius</taxon>
    </lineage>
</organism>
<keyword evidence="3 10" id="KW-0645">Protease</keyword>
<dbReference type="SUPFAM" id="SSF54001">
    <property type="entry name" value="Cysteine proteinases"/>
    <property type="match status" value="1"/>
</dbReference>
<evidence type="ECO:0000313" key="10">
    <source>
        <dbReference type="EMBL" id="KAL0068442.1"/>
    </source>
</evidence>
<dbReference type="Pfam" id="PF00443">
    <property type="entry name" value="UCH"/>
    <property type="match status" value="1"/>
</dbReference>
<feature type="region of interest" description="Disordered" evidence="8">
    <location>
        <begin position="1025"/>
        <end position="1090"/>
    </location>
</feature>
<evidence type="ECO:0000256" key="4">
    <source>
        <dbReference type="ARBA" id="ARBA00022786"/>
    </source>
</evidence>
<dbReference type="Gene3D" id="3.90.70.10">
    <property type="entry name" value="Cysteine proteinases"/>
    <property type="match status" value="2"/>
</dbReference>
<dbReference type="PROSITE" id="PS00972">
    <property type="entry name" value="USP_1"/>
    <property type="match status" value="1"/>
</dbReference>
<dbReference type="PROSITE" id="PS50235">
    <property type="entry name" value="USP_3"/>
    <property type="match status" value="1"/>
</dbReference>
<dbReference type="EC" id="3.4.19.12" evidence="2"/>
<evidence type="ECO:0000259" key="9">
    <source>
        <dbReference type="PROSITE" id="PS50235"/>
    </source>
</evidence>
<dbReference type="InterPro" id="IPR018200">
    <property type="entry name" value="USP_CS"/>
</dbReference>
<evidence type="ECO:0000256" key="5">
    <source>
        <dbReference type="ARBA" id="ARBA00022801"/>
    </source>
</evidence>
<dbReference type="PANTHER" id="PTHR43982:SF6">
    <property type="entry name" value="UBIQUITIN CARBOXYL-TERMINAL HYDROLASE 2-RELATED"/>
    <property type="match status" value="1"/>
</dbReference>
<sequence>MEKADSLSKESMKPRRPLPNPGSVPPQRPTTPIPTNVFYGDPAQNPPPLPMRPTGVGSSSTAYKPAAAQNPQTYGSTSITEFREPELVREERIDDVDEEIPPLTSDFGTGNSSWGATDGWTPWDNTAATDWGDTSIQRGPTPYPGQLRPNEVWNTDFDGINWLNESKFGNCGVAIDFRDDAEELAWWNPSERVKNARPGPGMLPPILADQLHDPDHTLFSVNVTPPDIQPPPASAPEQPPVQGTLNAPSPPPQQTPGSSTTSLPSSPPASKGRIPPPTTEDVRTAVPHPNAYYCPKENGWVILSWRSSSVSPPLAQSFVRSGYPHPLPDQERRRRTHSCIDDDGKGVPLNKTHHFHKYPNAVDGLKLTPPFRRNEWEITEAKQKRRAGTIITEDIDLDQLKAKADEESELEEEGILLDLYMCCQCSVYCVASEVQPGVIPNEIWKEFIADKMSNPPPGHKPEVDVVLGLETLLKSIENVLWKSEHRALRVGRFGSGFQKKIGWNTEKVFGYLSFVKDSSDGEDILRSPQNDVVSAVGRHNRAKLLRAWVEIGAWATHFRKTHESKIGREHAPHQIWVQLDNVREWIQSGIGAHHDQIPRGNMNESLLEPMMTLQHCFHMLGLSVMSYSSDLLIFAYLSQCRCDPAQTMDYFTALCNIVKAMEQMASCPSALQDLLIMEQSRGRYTFEEFQQAIAILGFGPDGPLRVDFDSDIEEEFIENAWKECVKRSWLDPRGGELQKNANEALRVIAESRGSVRLRELYEKGKNSLMMTPDRAYDVLEVPKDVDESMLITVFTMRLEEQPTQVDRMQEALNVIAEVRNSERLREFIRTSRDPGEVAAVIPAEWPRGLNQLGNTCYLNSLLQYFYTIKDLREAVIPLTNPDTKSVEEGKLTDDALTKHRVGGRLVTRKEVQRSKKFVNHLADLFQSLENSQTTAITPALELAKLALVTSKDEEDEEVDHGGTDSSNDTDATLVEDGPSTRFSVEAPEPPPQSASPPPQSPTQSPGSVLGKRTRRRMSEMDIDLPSPALELSPTSRASSVPLSQGGSSKSPGSSTPDASIAARDESQDVEMKDEPQPKKAPPPLPPRKMPVHSDSVMMFGRQHDVAECMDNCMFQIETALLKFDSISEPNDDEGGSSIVKRRVLFYGKIRQRFVETSKGQPTIHAKEDLFSHLPVNVAEDGFDIYDGLGRYFDDMIDYEGQRVPIEISLLKLPPLLQIQLQRVQFNRELVQSWKCQAYVKFEETIYMDRFMDTADPEKRKQSKALQDDLHACRERIRVLNQGEDISFGTILDNTSKFLSERIATIQSSGIEMDADLPRLLLEEKEAVKNEIEELRTRITRQKAALEDIWKNDKSIPYELTSVFIHRGTSPSFGHYFFYSRNLPSKPDEWFKYNDSDVSKIDKEEVLQDTTGSTANPYLLVFARKGSQVVDTVKRYDPESFVETN</sequence>
<feature type="compositionally biased region" description="Low complexity" evidence="8">
    <location>
        <begin position="1041"/>
        <end position="1059"/>
    </location>
</feature>
<feature type="compositionally biased region" description="Polar residues" evidence="8">
    <location>
        <begin position="106"/>
        <end position="115"/>
    </location>
</feature>
<feature type="region of interest" description="Disordered" evidence="8">
    <location>
        <begin position="216"/>
        <end position="284"/>
    </location>
</feature>
<feature type="region of interest" description="Disordered" evidence="8">
    <location>
        <begin position="1"/>
        <end position="76"/>
    </location>
</feature>
<dbReference type="GO" id="GO:0006508">
    <property type="term" value="P:proteolysis"/>
    <property type="evidence" value="ECO:0007669"/>
    <property type="project" value="UniProtKB-KW"/>
</dbReference>
<evidence type="ECO:0000256" key="3">
    <source>
        <dbReference type="ARBA" id="ARBA00022670"/>
    </source>
</evidence>
<dbReference type="InterPro" id="IPR025305">
    <property type="entry name" value="UCH_repeat_domain"/>
</dbReference>
<feature type="domain" description="USP" evidence="9">
    <location>
        <begin position="847"/>
        <end position="1424"/>
    </location>
</feature>
<dbReference type="PANTHER" id="PTHR43982">
    <property type="entry name" value="UBIQUITIN CARBOXYL-TERMINAL HYDROLASE"/>
    <property type="match status" value="1"/>
</dbReference>
<dbReference type="GO" id="GO:0004843">
    <property type="term" value="F:cysteine-type deubiquitinase activity"/>
    <property type="evidence" value="ECO:0007669"/>
    <property type="project" value="UniProtKB-EC"/>
</dbReference>
<evidence type="ECO:0000256" key="7">
    <source>
        <dbReference type="SAM" id="Coils"/>
    </source>
</evidence>
<dbReference type="InterPro" id="IPR028889">
    <property type="entry name" value="USP"/>
</dbReference>
<dbReference type="Proteomes" id="UP001437256">
    <property type="component" value="Unassembled WGS sequence"/>
</dbReference>
<feature type="compositionally biased region" description="Basic and acidic residues" evidence="8">
    <location>
        <begin position="1"/>
        <end position="13"/>
    </location>
</feature>
<feature type="coiled-coil region" evidence="7">
    <location>
        <begin position="1321"/>
        <end position="1348"/>
    </location>
</feature>
<feature type="region of interest" description="Disordered" evidence="8">
    <location>
        <begin position="100"/>
        <end position="121"/>
    </location>
</feature>
<reference evidence="10 11" key="1">
    <citation type="submission" date="2024-05" db="EMBL/GenBank/DDBJ databases">
        <title>A draft genome resource for the thread blight pathogen Marasmius tenuissimus strain MS-2.</title>
        <authorList>
            <person name="Yulfo-Soto G.E."/>
            <person name="Baruah I.K."/>
            <person name="Amoako-Attah I."/>
            <person name="Bukari Y."/>
            <person name="Meinhardt L.W."/>
            <person name="Bailey B.A."/>
            <person name="Cohen S.P."/>
        </authorList>
    </citation>
    <scope>NUCLEOTIDE SEQUENCE [LARGE SCALE GENOMIC DNA]</scope>
    <source>
        <strain evidence="10 11">MS-2</strain>
    </source>
</reference>
<proteinExistence type="predicted"/>
<dbReference type="CDD" id="cd02666">
    <property type="entry name" value="Peptidase_C19J"/>
    <property type="match status" value="1"/>
</dbReference>
<keyword evidence="4" id="KW-0833">Ubl conjugation pathway</keyword>
<keyword evidence="6" id="KW-0788">Thiol protease</keyword>
<evidence type="ECO:0000256" key="8">
    <source>
        <dbReference type="SAM" id="MobiDB-lite"/>
    </source>
</evidence>
<feature type="compositionally biased region" description="Pro residues" evidence="8">
    <location>
        <begin position="227"/>
        <end position="239"/>
    </location>
</feature>
<evidence type="ECO:0000256" key="1">
    <source>
        <dbReference type="ARBA" id="ARBA00000707"/>
    </source>
</evidence>
<evidence type="ECO:0000256" key="6">
    <source>
        <dbReference type="ARBA" id="ARBA00022807"/>
    </source>
</evidence>
<feature type="compositionally biased region" description="Pro residues" evidence="8">
    <location>
        <begin position="987"/>
        <end position="1000"/>
    </location>
</feature>
<keyword evidence="7" id="KW-0175">Coiled coil</keyword>
<evidence type="ECO:0000313" key="11">
    <source>
        <dbReference type="Proteomes" id="UP001437256"/>
    </source>
</evidence>
<evidence type="ECO:0000256" key="2">
    <source>
        <dbReference type="ARBA" id="ARBA00012759"/>
    </source>
</evidence>
<feature type="compositionally biased region" description="Pro residues" evidence="8">
    <location>
        <begin position="1078"/>
        <end position="1088"/>
    </location>
</feature>
<dbReference type="PROSITE" id="PS00973">
    <property type="entry name" value="USP_2"/>
    <property type="match status" value="1"/>
</dbReference>